<feature type="domain" description="FAD-binding PCMH-type" evidence="3">
    <location>
        <begin position="1"/>
        <end position="233"/>
    </location>
</feature>
<dbReference type="Pfam" id="PF00941">
    <property type="entry name" value="FAD_binding_5"/>
    <property type="match status" value="1"/>
</dbReference>
<dbReference type="Proteomes" id="UP001302249">
    <property type="component" value="Chromosome"/>
</dbReference>
<dbReference type="SMART" id="SM01092">
    <property type="entry name" value="CO_deh_flav_C"/>
    <property type="match status" value="1"/>
</dbReference>
<name>A0ABZ0BBP4_9SPHN</name>
<keyword evidence="1" id="KW-0285">Flavoprotein</keyword>
<reference evidence="4 5" key="1">
    <citation type="submission" date="2023-09" db="EMBL/GenBank/DDBJ databases">
        <authorList>
            <person name="Rey-Velasco X."/>
        </authorList>
    </citation>
    <scope>NUCLEOTIDE SEQUENCE [LARGE SCALE GENOMIC DNA]</scope>
    <source>
        <strain evidence="4 5">W311</strain>
    </source>
</reference>
<evidence type="ECO:0000313" key="4">
    <source>
        <dbReference type="EMBL" id="WNO53724.1"/>
    </source>
</evidence>
<sequence length="343" mass="36624">MRPFTLDRPADTVEALRLGGDQPAADAPVRADAQYLAGGTTLLDLMKLQVMTPARLIDIAALEEEHGRIEKLEDGLWLGAMVPMADAADDPLVREDYPVIADALWQAASPQLRNMARLGGNVLQRTRCNYFRSLNWGACNKRAPGSGCAAMNGVNRRLAVLGTSDHCIAHYPGDFAVALVSLGAEVSILGADGTSRTIAFEDLHRLPGDTPHIETNLAVGDLITGFRVPAGAWTRRSLYLKVRDRASYDFALASAAVALDLAEGGIVRTARIGLGGLAAKPWRAHEAEVTLSGSALDEASARRAAEAAFADAETHGGNDFKPELGRRTLVRALLEAQAKEVRA</sequence>
<evidence type="ECO:0000256" key="1">
    <source>
        <dbReference type="ARBA" id="ARBA00022630"/>
    </source>
</evidence>
<proteinExistence type="predicted"/>
<keyword evidence="5" id="KW-1185">Reference proteome</keyword>
<organism evidence="4 5">
    <name type="scientific">Stakelama saccharophila</name>
    <dbReference type="NCBI Taxonomy" id="3075605"/>
    <lineage>
        <taxon>Bacteria</taxon>
        <taxon>Pseudomonadati</taxon>
        <taxon>Pseudomonadota</taxon>
        <taxon>Alphaproteobacteria</taxon>
        <taxon>Sphingomonadales</taxon>
        <taxon>Sphingomonadaceae</taxon>
        <taxon>Stakelama</taxon>
    </lineage>
</organism>
<dbReference type="PROSITE" id="PS51387">
    <property type="entry name" value="FAD_PCMH"/>
    <property type="match status" value="1"/>
</dbReference>
<dbReference type="PANTHER" id="PTHR42659:SF9">
    <property type="entry name" value="XANTHINE DEHYDROGENASE FAD-BINDING SUBUNIT XDHB-RELATED"/>
    <property type="match status" value="1"/>
</dbReference>
<dbReference type="InterPro" id="IPR016169">
    <property type="entry name" value="FAD-bd_PCMH_sub2"/>
</dbReference>
<dbReference type="Pfam" id="PF03450">
    <property type="entry name" value="CO_deh_flav_C"/>
    <property type="match status" value="1"/>
</dbReference>
<dbReference type="SUPFAM" id="SSF55447">
    <property type="entry name" value="CO dehydrogenase flavoprotein C-terminal domain-like"/>
    <property type="match status" value="1"/>
</dbReference>
<evidence type="ECO:0000313" key="5">
    <source>
        <dbReference type="Proteomes" id="UP001302249"/>
    </source>
</evidence>
<dbReference type="InterPro" id="IPR016167">
    <property type="entry name" value="FAD-bd_PCMH_sub1"/>
</dbReference>
<dbReference type="InterPro" id="IPR036318">
    <property type="entry name" value="FAD-bd_PCMH-like_sf"/>
</dbReference>
<dbReference type="InterPro" id="IPR005107">
    <property type="entry name" value="CO_DH_flav_C"/>
</dbReference>
<evidence type="ECO:0000259" key="3">
    <source>
        <dbReference type="PROSITE" id="PS51387"/>
    </source>
</evidence>
<dbReference type="EMBL" id="CP135076">
    <property type="protein sequence ID" value="WNO53724.1"/>
    <property type="molecule type" value="Genomic_DNA"/>
</dbReference>
<keyword evidence="2" id="KW-0274">FAD</keyword>
<gene>
    <name evidence="4" type="ORF">RPR59_00185</name>
</gene>
<dbReference type="PANTHER" id="PTHR42659">
    <property type="entry name" value="XANTHINE DEHYDROGENASE SUBUNIT C-RELATED"/>
    <property type="match status" value="1"/>
</dbReference>
<dbReference type="InterPro" id="IPR051312">
    <property type="entry name" value="Diverse_Substr_Oxidored"/>
</dbReference>
<dbReference type="InterPro" id="IPR002346">
    <property type="entry name" value="Mopterin_DH_FAD-bd"/>
</dbReference>
<dbReference type="Gene3D" id="3.30.465.10">
    <property type="match status" value="2"/>
</dbReference>
<protein>
    <submittedName>
        <fullName evidence="4">Xanthine dehydrogenase family protein subunit M</fullName>
    </submittedName>
</protein>
<accession>A0ABZ0BBP4</accession>
<dbReference type="SUPFAM" id="SSF56176">
    <property type="entry name" value="FAD-binding/transporter-associated domain-like"/>
    <property type="match status" value="1"/>
</dbReference>
<dbReference type="InterPro" id="IPR016166">
    <property type="entry name" value="FAD-bd_PCMH"/>
</dbReference>
<dbReference type="Gene3D" id="3.30.43.10">
    <property type="entry name" value="Uridine Diphospho-n-acetylenolpyruvylglucosamine Reductase, domain 2"/>
    <property type="match status" value="1"/>
</dbReference>
<dbReference type="Gene3D" id="3.30.390.50">
    <property type="entry name" value="CO dehydrogenase flavoprotein, C-terminal domain"/>
    <property type="match status" value="1"/>
</dbReference>
<dbReference type="RefSeq" id="WP_313915454.1">
    <property type="nucleotide sequence ID" value="NZ_CP135076.1"/>
</dbReference>
<evidence type="ECO:0000256" key="2">
    <source>
        <dbReference type="ARBA" id="ARBA00022827"/>
    </source>
</evidence>
<dbReference type="InterPro" id="IPR036683">
    <property type="entry name" value="CO_DH_flav_C_dom_sf"/>
</dbReference>